<keyword evidence="3" id="KW-1185">Reference proteome</keyword>
<organism evidence="2 3">
    <name type="scientific">Ambispora gerdemannii</name>
    <dbReference type="NCBI Taxonomy" id="144530"/>
    <lineage>
        <taxon>Eukaryota</taxon>
        <taxon>Fungi</taxon>
        <taxon>Fungi incertae sedis</taxon>
        <taxon>Mucoromycota</taxon>
        <taxon>Glomeromycotina</taxon>
        <taxon>Glomeromycetes</taxon>
        <taxon>Archaeosporales</taxon>
        <taxon>Ambisporaceae</taxon>
        <taxon>Ambispora</taxon>
    </lineage>
</organism>
<evidence type="ECO:0000256" key="1">
    <source>
        <dbReference type="SAM" id="Phobius"/>
    </source>
</evidence>
<comment type="caution">
    <text evidence="2">The sequence shown here is derived from an EMBL/GenBank/DDBJ whole genome shotgun (WGS) entry which is preliminary data.</text>
</comment>
<sequence>HNNTMDFISGKEHLYYLLKKDELTEEMEDAIGNISTYFSFIQFFLMCYLIKIFTVKNAQGTASADIITERATKLLVSLVAIAIFRFLKACVLFLKWLYRRCCTSDVNACENV</sequence>
<protein>
    <submittedName>
        <fullName evidence="2">11795_t:CDS:1</fullName>
    </submittedName>
</protein>
<gene>
    <name evidence="2" type="ORF">AGERDE_LOCUS12008</name>
</gene>
<dbReference type="EMBL" id="CAJVPL010006623">
    <property type="protein sequence ID" value="CAG8665260.1"/>
    <property type="molecule type" value="Genomic_DNA"/>
</dbReference>
<keyword evidence="1" id="KW-0812">Transmembrane</keyword>
<evidence type="ECO:0000313" key="3">
    <source>
        <dbReference type="Proteomes" id="UP000789831"/>
    </source>
</evidence>
<reference evidence="2" key="1">
    <citation type="submission" date="2021-06" db="EMBL/GenBank/DDBJ databases">
        <authorList>
            <person name="Kallberg Y."/>
            <person name="Tangrot J."/>
            <person name="Rosling A."/>
        </authorList>
    </citation>
    <scope>NUCLEOTIDE SEQUENCE</scope>
    <source>
        <strain evidence="2">MT106</strain>
    </source>
</reference>
<keyword evidence="1" id="KW-0472">Membrane</keyword>
<feature type="transmembrane region" description="Helical" evidence="1">
    <location>
        <begin position="74"/>
        <end position="98"/>
    </location>
</feature>
<keyword evidence="1" id="KW-1133">Transmembrane helix</keyword>
<dbReference type="Proteomes" id="UP000789831">
    <property type="component" value="Unassembled WGS sequence"/>
</dbReference>
<name>A0A9N9E772_9GLOM</name>
<dbReference type="AlphaFoldDB" id="A0A9N9E772"/>
<proteinExistence type="predicted"/>
<feature type="non-terminal residue" evidence="2">
    <location>
        <position position="1"/>
    </location>
</feature>
<feature type="transmembrane region" description="Helical" evidence="1">
    <location>
        <begin position="34"/>
        <end position="53"/>
    </location>
</feature>
<accession>A0A9N9E772</accession>
<evidence type="ECO:0000313" key="2">
    <source>
        <dbReference type="EMBL" id="CAG8665260.1"/>
    </source>
</evidence>